<accession>A0A5C6QPB0</accession>
<dbReference type="OrthoDB" id="5771089at2"/>
<evidence type="ECO:0000313" key="2">
    <source>
        <dbReference type="Proteomes" id="UP000321822"/>
    </source>
</evidence>
<gene>
    <name evidence="1" type="ORF">ESZ36_04415</name>
</gene>
<keyword evidence="2" id="KW-1185">Reference proteome</keyword>
<name>A0A5C6QPB0_9GAMM</name>
<evidence type="ECO:0000313" key="1">
    <source>
        <dbReference type="EMBL" id="TWX70895.1"/>
    </source>
</evidence>
<dbReference type="EMBL" id="VOLT01000002">
    <property type="protein sequence ID" value="TWX70895.1"/>
    <property type="molecule type" value="Genomic_DNA"/>
</dbReference>
<dbReference type="AlphaFoldDB" id="A0A5C6QPB0"/>
<dbReference type="Proteomes" id="UP000321822">
    <property type="component" value="Unassembled WGS sequence"/>
</dbReference>
<protein>
    <submittedName>
        <fullName evidence="1">Uncharacterized protein</fullName>
    </submittedName>
</protein>
<organism evidence="1 2">
    <name type="scientific">Colwellia demingiae</name>
    <dbReference type="NCBI Taxonomy" id="89401"/>
    <lineage>
        <taxon>Bacteria</taxon>
        <taxon>Pseudomonadati</taxon>
        <taxon>Pseudomonadota</taxon>
        <taxon>Gammaproteobacteria</taxon>
        <taxon>Alteromonadales</taxon>
        <taxon>Colwelliaceae</taxon>
        <taxon>Colwellia</taxon>
    </lineage>
</organism>
<comment type="caution">
    <text evidence="1">The sequence shown here is derived from an EMBL/GenBank/DDBJ whole genome shotgun (WGS) entry which is preliminary data.</text>
</comment>
<dbReference type="RefSeq" id="WP_146784069.1">
    <property type="nucleotide sequence ID" value="NZ_VOLT01000002.1"/>
</dbReference>
<sequence length="85" mass="9708">MAAAMQREYLLERRQEMLGDTDKLWESLTLAQKFAASSLAQFGYKLNFIRDFHDTHVAVLSCNDNIATISKSGEINTDPKIKMRL</sequence>
<reference evidence="1 2" key="1">
    <citation type="submission" date="2019-07" db="EMBL/GenBank/DDBJ databases">
        <title>Genomes of sea-ice associated Colwellia species.</title>
        <authorList>
            <person name="Bowman J.P."/>
        </authorList>
    </citation>
    <scope>NUCLEOTIDE SEQUENCE [LARGE SCALE GENOMIC DNA]</scope>
    <source>
        <strain evidence="1 2">ACAM 459</strain>
    </source>
</reference>
<proteinExistence type="predicted"/>